<proteinExistence type="predicted"/>
<protein>
    <submittedName>
        <fullName evidence="1">Uncharacterized protein</fullName>
    </submittedName>
</protein>
<name>A0A3D8IV91_9HELI</name>
<keyword evidence="2" id="KW-1185">Reference proteome</keyword>
<dbReference type="AlphaFoldDB" id="A0A3D8IV91"/>
<reference evidence="1 2" key="1">
    <citation type="submission" date="2018-04" db="EMBL/GenBank/DDBJ databases">
        <title>Novel Campyloabacter and Helicobacter Species and Strains.</title>
        <authorList>
            <person name="Mannion A.J."/>
            <person name="Shen Z."/>
            <person name="Fox J.G."/>
        </authorList>
    </citation>
    <scope>NUCLEOTIDE SEQUENCE [LARGE SCALE GENOMIC DNA]</scope>
    <source>
        <strain evidence="1 2">MIT 97-5075</strain>
    </source>
</reference>
<organism evidence="1 2">
    <name type="scientific">Helicobacter aurati</name>
    <dbReference type="NCBI Taxonomy" id="137778"/>
    <lineage>
        <taxon>Bacteria</taxon>
        <taxon>Pseudomonadati</taxon>
        <taxon>Campylobacterota</taxon>
        <taxon>Epsilonproteobacteria</taxon>
        <taxon>Campylobacterales</taxon>
        <taxon>Helicobacteraceae</taxon>
        <taxon>Helicobacter</taxon>
    </lineage>
</organism>
<evidence type="ECO:0000313" key="1">
    <source>
        <dbReference type="EMBL" id="RDU69168.1"/>
    </source>
</evidence>
<gene>
    <name evidence="1" type="ORF">CQA66_09035</name>
</gene>
<dbReference type="EMBL" id="NXLW01000036">
    <property type="protein sequence ID" value="RDU69168.1"/>
    <property type="molecule type" value="Genomic_DNA"/>
</dbReference>
<dbReference type="RefSeq" id="WP_104763683.1">
    <property type="nucleotide sequence ID" value="NZ_FZPM01000029.1"/>
</dbReference>
<evidence type="ECO:0000313" key="2">
    <source>
        <dbReference type="Proteomes" id="UP000256424"/>
    </source>
</evidence>
<accession>A0A3D8IV91</accession>
<dbReference type="Proteomes" id="UP000256424">
    <property type="component" value="Unassembled WGS sequence"/>
</dbReference>
<sequence>MDIKASIGTANNNLATSINHYTNTSNQSGIAANSLDMQIAQDIHLRGAYIQGNSGALTTNTLTHSNLRNFAAYQGINTNKAIPAFGFDRGITSSSVSSGLSLQTSNDSKVLRAQQTNDQVIDQSTVAPKISDKLNQSIQYLTQGITYLTN</sequence>
<comment type="caution">
    <text evidence="1">The sequence shown here is derived from an EMBL/GenBank/DDBJ whole genome shotgun (WGS) entry which is preliminary data.</text>
</comment>